<evidence type="ECO:0000313" key="1">
    <source>
        <dbReference type="EMBL" id="MBF8178317.1"/>
    </source>
</evidence>
<proteinExistence type="predicted"/>
<dbReference type="RefSeq" id="WP_195875709.1">
    <property type="nucleotide sequence ID" value="NZ_JADOEL010000008.1"/>
</dbReference>
<dbReference type="Proteomes" id="UP000657372">
    <property type="component" value="Unassembled WGS sequence"/>
</dbReference>
<sequence>MKMPVFIRQKTATERLAMLLSLFVHGGLAVGFVYAVHGSVGGATYASESSAMIVDLLSVQKETRSAGKSMQTDVNVDKTDIANHRISTADVVEKSVASKDQADLLPQARGSADAAASSLFNLIALPKPYYFQPTELTEQPAVVVDISPDLDALFASGLAQMAVLDLFINEIGDIDDVLIENSSLSESAQQLIKDAFSKTKFNPGKVAGMPVKSQLKIEVVLEGRSVENIAKKAE</sequence>
<protein>
    <submittedName>
        <fullName evidence="1">Uncharacterized protein</fullName>
    </submittedName>
</protein>
<accession>A0ABS0ETZ4</accession>
<dbReference type="EMBL" id="JADOEL010000008">
    <property type="protein sequence ID" value="MBF8178317.1"/>
    <property type="molecule type" value="Genomic_DNA"/>
</dbReference>
<name>A0ABS0ETZ4_9BURK</name>
<comment type="caution">
    <text evidence="1">The sequence shown here is derived from an EMBL/GenBank/DDBJ whole genome shotgun (WGS) entry which is preliminary data.</text>
</comment>
<evidence type="ECO:0000313" key="2">
    <source>
        <dbReference type="Proteomes" id="UP000657372"/>
    </source>
</evidence>
<reference evidence="1 2" key="1">
    <citation type="submission" date="2020-11" db="EMBL/GenBank/DDBJ databases">
        <title>WGS of Herminiimonas contaminans strain Marseille-Q4544 isolated from planarians Schmidtea mediterranea.</title>
        <authorList>
            <person name="Kangale L."/>
        </authorList>
    </citation>
    <scope>NUCLEOTIDE SEQUENCE [LARGE SCALE GENOMIC DNA]</scope>
    <source>
        <strain evidence="1 2">Marseille-Q4544</strain>
    </source>
</reference>
<organism evidence="1 2">
    <name type="scientific">Herminiimonas contaminans</name>
    <dbReference type="NCBI Taxonomy" id="1111140"/>
    <lineage>
        <taxon>Bacteria</taxon>
        <taxon>Pseudomonadati</taxon>
        <taxon>Pseudomonadota</taxon>
        <taxon>Betaproteobacteria</taxon>
        <taxon>Burkholderiales</taxon>
        <taxon>Oxalobacteraceae</taxon>
        <taxon>Herminiimonas</taxon>
    </lineage>
</organism>
<gene>
    <name evidence="1" type="ORF">IXC47_11550</name>
</gene>
<keyword evidence="2" id="KW-1185">Reference proteome</keyword>